<dbReference type="PRINTS" id="PR00455">
    <property type="entry name" value="HTHTETR"/>
</dbReference>
<dbReference type="RefSeq" id="WP_243012292.1">
    <property type="nucleotide sequence ID" value="NZ_JALGAR010000003.1"/>
</dbReference>
<protein>
    <submittedName>
        <fullName evidence="4">TetR/AcrR family transcriptional regulator</fullName>
    </submittedName>
</protein>
<dbReference type="InterPro" id="IPR009057">
    <property type="entry name" value="Homeodomain-like_sf"/>
</dbReference>
<evidence type="ECO:0000313" key="5">
    <source>
        <dbReference type="Proteomes" id="UP001165341"/>
    </source>
</evidence>
<evidence type="ECO:0000256" key="2">
    <source>
        <dbReference type="PROSITE-ProRule" id="PRU00335"/>
    </source>
</evidence>
<dbReference type="SUPFAM" id="SSF46689">
    <property type="entry name" value="Homeodomain-like"/>
    <property type="match status" value="1"/>
</dbReference>
<evidence type="ECO:0000259" key="3">
    <source>
        <dbReference type="PROSITE" id="PS50977"/>
    </source>
</evidence>
<feature type="DNA-binding region" description="H-T-H motif" evidence="2">
    <location>
        <begin position="51"/>
        <end position="70"/>
    </location>
</feature>
<organism evidence="4 5">
    <name type="scientific">Cryobacterium zhongshanensis</name>
    <dbReference type="NCBI Taxonomy" id="2928153"/>
    <lineage>
        <taxon>Bacteria</taxon>
        <taxon>Bacillati</taxon>
        <taxon>Actinomycetota</taxon>
        <taxon>Actinomycetes</taxon>
        <taxon>Micrococcales</taxon>
        <taxon>Microbacteriaceae</taxon>
        <taxon>Cryobacterium</taxon>
    </lineage>
</organism>
<dbReference type="PANTHER" id="PTHR30055">
    <property type="entry name" value="HTH-TYPE TRANSCRIPTIONAL REGULATOR RUTR"/>
    <property type="match status" value="1"/>
</dbReference>
<dbReference type="EMBL" id="JALGAR010000003">
    <property type="protein sequence ID" value="MCI4658588.1"/>
    <property type="molecule type" value="Genomic_DNA"/>
</dbReference>
<feature type="domain" description="HTH tetR-type" evidence="3">
    <location>
        <begin position="28"/>
        <end position="88"/>
    </location>
</feature>
<evidence type="ECO:0000256" key="1">
    <source>
        <dbReference type="ARBA" id="ARBA00023125"/>
    </source>
</evidence>
<dbReference type="Gene3D" id="1.10.357.10">
    <property type="entry name" value="Tetracycline Repressor, domain 2"/>
    <property type="match status" value="1"/>
</dbReference>
<dbReference type="GO" id="GO:0000976">
    <property type="term" value="F:transcription cis-regulatory region binding"/>
    <property type="evidence" value="ECO:0007669"/>
    <property type="project" value="TreeGrafter"/>
</dbReference>
<evidence type="ECO:0000313" key="4">
    <source>
        <dbReference type="EMBL" id="MCI4658588.1"/>
    </source>
</evidence>
<proteinExistence type="predicted"/>
<comment type="caution">
    <text evidence="4">The sequence shown here is derived from an EMBL/GenBank/DDBJ whole genome shotgun (WGS) entry which is preliminary data.</text>
</comment>
<dbReference type="InterPro" id="IPR041674">
    <property type="entry name" value="TetR_C_22"/>
</dbReference>
<dbReference type="InterPro" id="IPR001647">
    <property type="entry name" value="HTH_TetR"/>
</dbReference>
<accession>A0AA41QXW7</accession>
<name>A0AA41QXW7_9MICO</name>
<dbReference type="PROSITE" id="PS50977">
    <property type="entry name" value="HTH_TETR_2"/>
    <property type="match status" value="1"/>
</dbReference>
<dbReference type="AlphaFoldDB" id="A0AA41QXW7"/>
<dbReference type="Pfam" id="PF00440">
    <property type="entry name" value="TetR_N"/>
    <property type="match status" value="1"/>
</dbReference>
<keyword evidence="5" id="KW-1185">Reference proteome</keyword>
<dbReference type="PANTHER" id="PTHR30055:SF226">
    <property type="entry name" value="HTH-TYPE TRANSCRIPTIONAL REGULATOR PKSA"/>
    <property type="match status" value="1"/>
</dbReference>
<dbReference type="GO" id="GO:0003700">
    <property type="term" value="F:DNA-binding transcription factor activity"/>
    <property type="evidence" value="ECO:0007669"/>
    <property type="project" value="TreeGrafter"/>
</dbReference>
<reference evidence="4" key="1">
    <citation type="submission" date="2022-03" db="EMBL/GenBank/DDBJ databases">
        <title>Cryobacterium sp. nov. strain ZS14-85, isolated from Antarctic soil.</title>
        <authorList>
            <person name="Li J."/>
            <person name="Niu G."/>
        </authorList>
    </citation>
    <scope>NUCLEOTIDE SEQUENCE</scope>
    <source>
        <strain evidence="4">ZS14-85</strain>
    </source>
</reference>
<gene>
    <name evidence="4" type="ORF">MQH31_12305</name>
</gene>
<keyword evidence="1 2" id="KW-0238">DNA-binding</keyword>
<dbReference type="Proteomes" id="UP001165341">
    <property type="component" value="Unassembled WGS sequence"/>
</dbReference>
<dbReference type="Pfam" id="PF17928">
    <property type="entry name" value="TetR_C_22"/>
    <property type="match status" value="1"/>
</dbReference>
<dbReference type="InterPro" id="IPR050109">
    <property type="entry name" value="HTH-type_TetR-like_transc_reg"/>
</dbReference>
<sequence>MSLSDLFEGDIVEAGAQVRIEPIQQRSTARLSGLLDATAIVVDEVGFDRITTAMVAERAGASIGTVYRYYPDRVAVLHALRERVIQRYRLRVARDIKLADPKTPWETIDCAITAFVDMYRTEPGFRIMHFADRERLPISAVSPADGIEVGFLAGQLAVVLSERFGLSYGPELLFRLEVMVEMAAAVLSRGFQSDVMGDERYIAEARRVLSVYLAGYYGEELEQHGTATPVLESAE</sequence>